<dbReference type="SUPFAM" id="SSF57603">
    <property type="entry name" value="FnI-like domain"/>
    <property type="match status" value="2"/>
</dbReference>
<feature type="signal peptide" evidence="1">
    <location>
        <begin position="1"/>
        <end position="22"/>
    </location>
</feature>
<dbReference type="Proteomes" id="UP001258017">
    <property type="component" value="Unassembled WGS sequence"/>
</dbReference>
<feature type="chain" id="PRO_5042171353" description="Kielin/chordin-like protein" evidence="1">
    <location>
        <begin position="23"/>
        <end position="241"/>
    </location>
</feature>
<evidence type="ECO:0008006" key="4">
    <source>
        <dbReference type="Google" id="ProtNLM"/>
    </source>
</evidence>
<name>A0AAD9VJ53_9HYME</name>
<proteinExistence type="predicted"/>
<keyword evidence="1" id="KW-0732">Signal</keyword>
<sequence length="241" mass="25976">MTTSHVIVLVLYLLCQAERSYAVSGRMGSQVLLGEVDIAVRDAGVSEISTEEPFPKKCIFGGNAYSHSQTIPSYDVNSHCLCVAGEVYCWWQNYNSSGDLSSMGSASSLPTTIGSNYTPMLEASTDTADSFEASGDHLAEEPLVEQQQGYVEINTTYSTTPSAPTTCLVMGREYREGEVLPHSTGNCVECSCGSEGRVECSPRDCVALRPEIPVAPDIPEAPDGDFEVFDLARDRGIDEGF</sequence>
<accession>A0AAD9VJ53</accession>
<dbReference type="Gene3D" id="2.10.70.10">
    <property type="entry name" value="Complement Module, domain 1"/>
    <property type="match status" value="1"/>
</dbReference>
<reference evidence="2" key="2">
    <citation type="journal article" date="2023" name="Commun. Biol.">
        <title>Intrasexual cuticular hydrocarbon dimorphism in a wasp sheds light on hydrocarbon biosynthesis genes in Hymenoptera.</title>
        <authorList>
            <person name="Moris V.C."/>
            <person name="Podsiadlowski L."/>
            <person name="Martin S."/>
            <person name="Oeyen J.P."/>
            <person name="Donath A."/>
            <person name="Petersen M."/>
            <person name="Wilbrandt J."/>
            <person name="Misof B."/>
            <person name="Liedtke D."/>
            <person name="Thamm M."/>
            <person name="Scheiner R."/>
            <person name="Schmitt T."/>
            <person name="Niehuis O."/>
        </authorList>
    </citation>
    <scope>NUCLEOTIDE SEQUENCE</scope>
    <source>
        <strain evidence="2">GBR_01_08_01A</strain>
    </source>
</reference>
<dbReference type="AlphaFoldDB" id="A0AAD9VJ53"/>
<protein>
    <recommendedName>
        <fullName evidence="4">Kielin/chordin-like protein</fullName>
    </recommendedName>
</protein>
<evidence type="ECO:0000256" key="1">
    <source>
        <dbReference type="SAM" id="SignalP"/>
    </source>
</evidence>
<evidence type="ECO:0000313" key="3">
    <source>
        <dbReference type="Proteomes" id="UP001258017"/>
    </source>
</evidence>
<comment type="caution">
    <text evidence="2">The sequence shown here is derived from an EMBL/GenBank/DDBJ whole genome shotgun (WGS) entry which is preliminary data.</text>
</comment>
<evidence type="ECO:0000313" key="2">
    <source>
        <dbReference type="EMBL" id="KAK2576543.1"/>
    </source>
</evidence>
<gene>
    <name evidence="2" type="ORF">KPH14_005220</name>
</gene>
<dbReference type="EMBL" id="JAIFRP010004405">
    <property type="protein sequence ID" value="KAK2576543.1"/>
    <property type="molecule type" value="Genomic_DNA"/>
</dbReference>
<keyword evidence="3" id="KW-1185">Reference proteome</keyword>
<reference evidence="2" key="1">
    <citation type="submission" date="2021-08" db="EMBL/GenBank/DDBJ databases">
        <authorList>
            <person name="Misof B."/>
            <person name="Oliver O."/>
            <person name="Podsiadlowski L."/>
            <person name="Donath A."/>
            <person name="Peters R."/>
            <person name="Mayer C."/>
            <person name="Rust J."/>
            <person name="Gunkel S."/>
            <person name="Lesny P."/>
            <person name="Martin S."/>
            <person name="Oeyen J.P."/>
            <person name="Petersen M."/>
            <person name="Panagiotis P."/>
            <person name="Wilbrandt J."/>
            <person name="Tanja T."/>
        </authorList>
    </citation>
    <scope>NUCLEOTIDE SEQUENCE</scope>
    <source>
        <strain evidence="2">GBR_01_08_01A</strain>
        <tissue evidence="2">Thorax + abdomen</tissue>
    </source>
</reference>
<organism evidence="2 3">
    <name type="scientific">Odynerus spinipes</name>
    <dbReference type="NCBI Taxonomy" id="1348599"/>
    <lineage>
        <taxon>Eukaryota</taxon>
        <taxon>Metazoa</taxon>
        <taxon>Ecdysozoa</taxon>
        <taxon>Arthropoda</taxon>
        <taxon>Hexapoda</taxon>
        <taxon>Insecta</taxon>
        <taxon>Pterygota</taxon>
        <taxon>Neoptera</taxon>
        <taxon>Endopterygota</taxon>
        <taxon>Hymenoptera</taxon>
        <taxon>Apocrita</taxon>
        <taxon>Aculeata</taxon>
        <taxon>Vespoidea</taxon>
        <taxon>Vespidae</taxon>
        <taxon>Eumeninae</taxon>
        <taxon>Odynerus</taxon>
    </lineage>
</organism>